<evidence type="ECO:0000313" key="3">
    <source>
        <dbReference type="EMBL" id="OAF64309.1"/>
    </source>
</evidence>
<dbReference type="AlphaFoldDB" id="A0A177AQP5"/>
<dbReference type="OrthoDB" id="10005492at2759"/>
<evidence type="ECO:0000313" key="4">
    <source>
        <dbReference type="Proteomes" id="UP000078046"/>
    </source>
</evidence>
<reference evidence="3 4" key="1">
    <citation type="submission" date="2016-04" db="EMBL/GenBank/DDBJ databases">
        <title>The genome of Intoshia linei affirms orthonectids as highly simplified spiralians.</title>
        <authorList>
            <person name="Mikhailov K.V."/>
            <person name="Slusarev G.S."/>
            <person name="Nikitin M.A."/>
            <person name="Logacheva M.D."/>
            <person name="Penin A."/>
            <person name="Aleoshin V."/>
            <person name="Panchin Y.V."/>
        </authorList>
    </citation>
    <scope>NUCLEOTIDE SEQUENCE [LARGE SCALE GENOMIC DNA]</scope>
    <source>
        <strain evidence="3">Intl2013</strain>
        <tissue evidence="3">Whole animal</tissue>
    </source>
</reference>
<feature type="domain" description="HIT-type" evidence="2">
    <location>
        <begin position="24"/>
        <end position="57"/>
    </location>
</feature>
<name>A0A177AQP5_9BILA</name>
<organism evidence="3 4">
    <name type="scientific">Intoshia linei</name>
    <dbReference type="NCBI Taxonomy" id="1819745"/>
    <lineage>
        <taxon>Eukaryota</taxon>
        <taxon>Metazoa</taxon>
        <taxon>Spiralia</taxon>
        <taxon>Lophotrochozoa</taxon>
        <taxon>Mesozoa</taxon>
        <taxon>Orthonectida</taxon>
        <taxon>Rhopaluridae</taxon>
        <taxon>Intoshia</taxon>
    </lineage>
</organism>
<keyword evidence="4" id="KW-1185">Reference proteome</keyword>
<dbReference type="Gene3D" id="3.30.60.190">
    <property type="match status" value="1"/>
</dbReference>
<keyword evidence="1" id="KW-0479">Metal-binding</keyword>
<keyword evidence="1" id="KW-0863">Zinc-finger</keyword>
<accession>A0A177AQP5</accession>
<dbReference type="GO" id="GO:0008270">
    <property type="term" value="F:zinc ion binding"/>
    <property type="evidence" value="ECO:0007669"/>
    <property type="project" value="UniProtKB-UniRule"/>
</dbReference>
<proteinExistence type="predicted"/>
<evidence type="ECO:0000259" key="2">
    <source>
        <dbReference type="PROSITE" id="PS51083"/>
    </source>
</evidence>
<dbReference type="EMBL" id="LWCA01001939">
    <property type="protein sequence ID" value="OAF64309.1"/>
    <property type="molecule type" value="Genomic_DNA"/>
</dbReference>
<dbReference type="CDD" id="cd23024">
    <property type="entry name" value="zf-HIT_ZNHIT2-3"/>
    <property type="match status" value="1"/>
</dbReference>
<protein>
    <recommendedName>
        <fullName evidence="2">HIT-type domain-containing protein</fullName>
    </recommendedName>
</protein>
<dbReference type="PANTHER" id="PTHR15555:SF0">
    <property type="entry name" value="ZINC FINGER HIT DOMAIN-CONTAINING PROTEIN 2"/>
    <property type="match status" value="1"/>
</dbReference>
<dbReference type="PANTHER" id="PTHR15555">
    <property type="entry name" value="ZINC FINGER HIT DOMAIN CONTAINING PROTEIN 2 PROTEIN FON -RELATED"/>
    <property type="match status" value="1"/>
</dbReference>
<dbReference type="InterPro" id="IPR007529">
    <property type="entry name" value="Znf_HIT"/>
</dbReference>
<dbReference type="Proteomes" id="UP000078046">
    <property type="component" value="Unassembled WGS sequence"/>
</dbReference>
<keyword evidence="1" id="KW-0862">Zinc</keyword>
<dbReference type="PROSITE" id="PS51083">
    <property type="entry name" value="ZF_HIT"/>
    <property type="match status" value="1"/>
</dbReference>
<dbReference type="InterPro" id="IPR039646">
    <property type="entry name" value="ZNHIT2"/>
</dbReference>
<gene>
    <name evidence="3" type="ORF">A3Q56_07986</name>
</gene>
<sequence length="435" mass="51312">MQIKIFKINILRLIYTFRKTKRLCEFCCKKKQNYTCAKCNKMYCSSLCFQSREHVQCNEIFYKDCMIDSFNNSKDMNMDIFLDMMEMFKPDTQPKINPDKNKEKQDISIDLNTIDDRMENVDLDNPGAIWDALTPYERNEFDTLLKTKKGLGKILPIWQPWWSAEALIEIPNEILPFKMKTIQNVTFKKNSTEKQDKDKISNQILYSILSCAFIYTGLMKLYNGDLKFIDKSELLDIFDKLMPKNSKGSQIILFTSVNHWCEIVLSIYNTFISQDLLIKQESNCIKNKISQLYDVICILQYKCKCESCKTVKSEKYKSETFGSNDNENNLIFHGIHHVLSDFESILKIKNRKKRNINEKDAKNIFSMNKKVQFFRAWVLDQEKIYIENASILNRINSSPFQLSLESIQLYIQKLENELFLDKQVVITKKKIIELD</sequence>
<evidence type="ECO:0000256" key="1">
    <source>
        <dbReference type="PROSITE-ProRule" id="PRU00453"/>
    </source>
</evidence>
<comment type="caution">
    <text evidence="3">The sequence shown here is derived from an EMBL/GenBank/DDBJ whole genome shotgun (WGS) entry which is preliminary data.</text>
</comment>